<keyword evidence="2" id="KW-0472">Membrane</keyword>
<keyword evidence="2" id="KW-1133">Transmembrane helix</keyword>
<feature type="region of interest" description="Disordered" evidence="1">
    <location>
        <begin position="94"/>
        <end position="117"/>
    </location>
</feature>
<sequence length="1259" mass="136902">MATLQPITYNPNAGVDGLPNDSKEQRMTTWADFRSPAHAPADVDKLPLQAPKITPPPSYMTDSTAETRQQQELDWTYDASRAAARNAFAKQKRISFGNAARQKAKRKSRHLAQTMRPAKPTIRVDTSISTHRGTRPKQIYPREKAVNIFDSGRGIKVPEETRAPAKPKKWAFFGLGGRRNEPERAPTYELQENQQVRDLVPNDNEFRGFRTKTLRSRPQPIQTRQEEPFVPPTPPPPPVPVETNRDPGFSKELGPVKKTPTDISPSDQPITIGFSVSPEQAHEHDSSPVSSHHGDLLDPSHITRQRSGTATSGDAPTIIVTPAYERTGWLAPANTRPRPASSVYSRATNAYTVYHSNGEIPAVPAIPSSYAGQLQAQPLPERGPKDGNDDGSSPEKYPGLVDMSTTPQRKRDKMASGTTVFEEDGNPATPKSVKGPAGLYIDTNIPATPHRSRGWWNIITTPFEFTPRTPRFRFSTRSGSERGNTTPDVPMIPAAAAFSQRSPPLHAREETPTRAQSPVLDTGKEHVQAPKAPNSASTVFSPAMYSPASWEHSPANESPRTHDDLGISTGVGSHETSGKSQPRPLSQSLQSETFSPDDRGTPATWGQGYGQTARLDPTQQGAGNVYINHHYHYNGVPFYRDGGPPPRPARTETLRSTDTTPVLGVAALGAVLSARAVHKSNDPASTPRSMNATVEEEPSPQMLQAEHRNECPRQAPAASTSTAPQATALYFPPPPNQTHSHTSEQSSRSVFQFSKNKAENPVVIKHEFEKAPKMPRRKGAGGYWSLWPWKKQNNPQDPRDPRDPKDPAVKKKKKRRRCCCCCCLIFLILLIIMAALLGALLPRSHHSSSSSGTGGSSSSSSSDPASSSTAPAPDIPSVWLNLTGYPPIPTGVATIARPDNFFSENGCTSPNTMWSCAVPKDEQDDIEPNDPDQPNFKFQIEFVNGTVSNASSTIPLKTAVQKRRLLDLLRRASEPVASPAAPGMEDQNFLGNTTDGNSQPFSGEETPFFITFYSGDHVSYRLVKRASSSSSNGSIADIIPDPEEDSDGTAAAGNLVFYPKNQPLRLYNRGRSDEHYGFYNYYNRSIFLKNTVASNSSDTGELSADQNGGATKEAARYRCTWAQTRMLVQIWTNSQSSKSLLVGSSTATSTASAASASATSGVDFNQPGSFAYPVTVSIDRHGGNVTEKMVYCWSLDDDGKYIEDSAKLQLEDRDFGGKAVNPSKGPYGNVTVSTEDGGPGGIDGGTGGCGCQWRNWDNA</sequence>
<feature type="compositionally biased region" description="Low complexity" evidence="1">
    <location>
        <begin position="714"/>
        <end position="728"/>
    </location>
</feature>
<accession>A0ABR1M5C2</accession>
<feature type="region of interest" description="Disordered" evidence="1">
    <location>
        <begin position="844"/>
        <end position="872"/>
    </location>
</feature>
<dbReference type="EMBL" id="JBBPEH010000002">
    <property type="protein sequence ID" value="KAK7542785.1"/>
    <property type="molecule type" value="Genomic_DNA"/>
</dbReference>
<comment type="caution">
    <text evidence="3">The sequence shown here is derived from an EMBL/GenBank/DDBJ whole genome shotgun (WGS) entry which is preliminary data.</text>
</comment>
<feature type="region of interest" description="Disordered" evidence="1">
    <location>
        <begin position="770"/>
        <end position="809"/>
    </location>
</feature>
<feature type="compositionally biased region" description="Polar residues" evidence="1">
    <location>
        <begin position="737"/>
        <end position="752"/>
    </location>
</feature>
<proteinExistence type="predicted"/>
<feature type="region of interest" description="Disordered" evidence="1">
    <location>
        <begin position="213"/>
        <end position="316"/>
    </location>
</feature>
<feature type="region of interest" description="Disordered" evidence="1">
    <location>
        <begin position="976"/>
        <end position="1001"/>
    </location>
</feature>
<feature type="compositionally biased region" description="Polar residues" evidence="1">
    <location>
        <begin position="989"/>
        <end position="1001"/>
    </location>
</feature>
<feature type="region of interest" description="Disordered" evidence="1">
    <location>
        <begin position="1"/>
        <end position="25"/>
    </location>
</feature>
<feature type="compositionally biased region" description="Low complexity" evidence="1">
    <location>
        <begin position="580"/>
        <end position="591"/>
    </location>
</feature>
<feature type="compositionally biased region" description="Polar residues" evidence="1">
    <location>
        <begin position="305"/>
        <end position="314"/>
    </location>
</feature>
<feature type="compositionally biased region" description="Low complexity" evidence="1">
    <location>
        <begin position="468"/>
        <end position="478"/>
    </location>
</feature>
<dbReference type="GeneID" id="92032177"/>
<evidence type="ECO:0008006" key="5">
    <source>
        <dbReference type="Google" id="ProtNLM"/>
    </source>
</evidence>
<evidence type="ECO:0000256" key="2">
    <source>
        <dbReference type="SAM" id="Phobius"/>
    </source>
</evidence>
<reference evidence="3 4" key="1">
    <citation type="submission" date="2024-04" db="EMBL/GenBank/DDBJ databases">
        <title>Phyllosticta paracitricarpa is synonymous to the EU quarantine fungus P. citricarpa based on phylogenomic analyses.</title>
        <authorList>
            <consortium name="Lawrence Berkeley National Laboratory"/>
            <person name="Van ingen-buijs V.A."/>
            <person name="Van westerhoven A.C."/>
            <person name="Haridas S."/>
            <person name="Skiadas P."/>
            <person name="Martin F."/>
            <person name="Groenewald J.Z."/>
            <person name="Crous P.W."/>
            <person name="Seidl M.F."/>
        </authorList>
    </citation>
    <scope>NUCLEOTIDE SEQUENCE [LARGE SCALE GENOMIC DNA]</scope>
    <source>
        <strain evidence="3 4">CPC 17464</strain>
    </source>
</reference>
<keyword evidence="2" id="KW-0812">Transmembrane</keyword>
<feature type="region of interest" description="Disordered" evidence="1">
    <location>
        <begin position="38"/>
        <end position="67"/>
    </location>
</feature>
<feature type="compositionally biased region" description="Polar residues" evidence="1">
    <location>
        <begin position="682"/>
        <end position="692"/>
    </location>
</feature>
<keyword evidence="4" id="KW-1185">Reference proteome</keyword>
<feature type="region of interest" description="Disordered" evidence="1">
    <location>
        <begin position="677"/>
        <end position="752"/>
    </location>
</feature>
<feature type="compositionally biased region" description="Polar residues" evidence="1">
    <location>
        <begin position="570"/>
        <end position="579"/>
    </location>
</feature>
<feature type="compositionally biased region" description="Pro residues" evidence="1">
    <location>
        <begin position="229"/>
        <end position="240"/>
    </location>
</feature>
<feature type="compositionally biased region" description="Polar residues" evidence="1">
    <location>
        <begin position="1"/>
        <end position="11"/>
    </location>
</feature>
<dbReference type="RefSeq" id="XP_066659078.1">
    <property type="nucleotide sequence ID" value="XM_066799271.1"/>
</dbReference>
<dbReference type="Proteomes" id="UP001360953">
    <property type="component" value="Unassembled WGS sequence"/>
</dbReference>
<feature type="region of interest" description="Disordered" evidence="1">
    <location>
        <begin position="376"/>
        <end position="437"/>
    </location>
</feature>
<feature type="compositionally biased region" description="Basic and acidic residues" evidence="1">
    <location>
        <begin position="280"/>
        <end position="298"/>
    </location>
</feature>
<evidence type="ECO:0000313" key="4">
    <source>
        <dbReference type="Proteomes" id="UP001360953"/>
    </source>
</evidence>
<protein>
    <recommendedName>
        <fullName evidence="5">Glycoprotease family protein</fullName>
    </recommendedName>
</protein>
<evidence type="ECO:0000313" key="3">
    <source>
        <dbReference type="EMBL" id="KAK7542785.1"/>
    </source>
</evidence>
<feature type="transmembrane region" description="Helical" evidence="2">
    <location>
        <begin position="818"/>
        <end position="841"/>
    </location>
</feature>
<name>A0ABR1M5C2_9PEZI</name>
<feature type="compositionally biased region" description="Basic and acidic residues" evidence="1">
    <location>
        <begin position="797"/>
        <end position="809"/>
    </location>
</feature>
<feature type="region of interest" description="Disordered" evidence="1">
    <location>
        <begin position="468"/>
        <end position="619"/>
    </location>
</feature>
<organism evidence="3 4">
    <name type="scientific">Phyllosticta citribraziliensis</name>
    <dbReference type="NCBI Taxonomy" id="989973"/>
    <lineage>
        <taxon>Eukaryota</taxon>
        <taxon>Fungi</taxon>
        <taxon>Dikarya</taxon>
        <taxon>Ascomycota</taxon>
        <taxon>Pezizomycotina</taxon>
        <taxon>Dothideomycetes</taxon>
        <taxon>Dothideomycetes incertae sedis</taxon>
        <taxon>Botryosphaeriales</taxon>
        <taxon>Phyllostictaceae</taxon>
        <taxon>Phyllosticta</taxon>
    </lineage>
</organism>
<gene>
    <name evidence="3" type="ORF">J3D65DRAFT_614950</name>
</gene>
<evidence type="ECO:0000256" key="1">
    <source>
        <dbReference type="SAM" id="MobiDB-lite"/>
    </source>
</evidence>